<proteinExistence type="predicted"/>
<feature type="compositionally biased region" description="Low complexity" evidence="1">
    <location>
        <begin position="19"/>
        <end position="30"/>
    </location>
</feature>
<keyword evidence="3" id="KW-1185">Reference proteome</keyword>
<evidence type="ECO:0000256" key="1">
    <source>
        <dbReference type="SAM" id="MobiDB-lite"/>
    </source>
</evidence>
<feature type="region of interest" description="Disordered" evidence="1">
    <location>
        <begin position="1"/>
        <end position="30"/>
    </location>
</feature>
<reference evidence="2 3" key="1">
    <citation type="submission" date="2016-10" db="EMBL/GenBank/DDBJ databases">
        <authorList>
            <person name="de Groot N.N."/>
        </authorList>
    </citation>
    <scope>NUCLEOTIDE SEQUENCE [LARGE SCALE GENOMIC DNA]</scope>
    <source>
        <strain evidence="2 3">CGMCC 4.2022</strain>
    </source>
</reference>
<organism evidence="2 3">
    <name type="scientific">Actinacidiphila guanduensis</name>
    <dbReference type="NCBI Taxonomy" id="310781"/>
    <lineage>
        <taxon>Bacteria</taxon>
        <taxon>Bacillati</taxon>
        <taxon>Actinomycetota</taxon>
        <taxon>Actinomycetes</taxon>
        <taxon>Kitasatosporales</taxon>
        <taxon>Streptomycetaceae</taxon>
        <taxon>Actinacidiphila</taxon>
    </lineage>
</organism>
<evidence type="ECO:0000313" key="2">
    <source>
        <dbReference type="EMBL" id="SDN41055.1"/>
    </source>
</evidence>
<dbReference type="Proteomes" id="UP000199341">
    <property type="component" value="Unassembled WGS sequence"/>
</dbReference>
<protein>
    <submittedName>
        <fullName evidence="2">Uncharacterized protein</fullName>
    </submittedName>
</protein>
<name>A0A1H0B5X1_9ACTN</name>
<evidence type="ECO:0000313" key="3">
    <source>
        <dbReference type="Proteomes" id="UP000199341"/>
    </source>
</evidence>
<accession>A0A1H0B5X1</accession>
<sequence length="30" mass="2838">MGGEGARQALADRPGTVGAGTAAEHAAGEE</sequence>
<dbReference type="AlphaFoldDB" id="A0A1H0B5X1"/>
<gene>
    <name evidence="2" type="ORF">SAMN05216259_10463</name>
</gene>
<dbReference type="EMBL" id="FNIE01000004">
    <property type="protein sequence ID" value="SDN41055.1"/>
    <property type="molecule type" value="Genomic_DNA"/>
</dbReference>